<feature type="signal peptide" evidence="1">
    <location>
        <begin position="1"/>
        <end position="22"/>
    </location>
</feature>
<dbReference type="PANTHER" id="PTHR36842">
    <property type="entry name" value="PROTEIN TOLB HOMOLOG"/>
    <property type="match status" value="1"/>
</dbReference>
<dbReference type="STRING" id="169760.PSTEL_20740"/>
<dbReference type="Proteomes" id="UP000029507">
    <property type="component" value="Chromosome"/>
</dbReference>
<organism evidence="3 4">
    <name type="scientific">Paenibacillus stellifer</name>
    <dbReference type="NCBI Taxonomy" id="169760"/>
    <lineage>
        <taxon>Bacteria</taxon>
        <taxon>Bacillati</taxon>
        <taxon>Bacillota</taxon>
        <taxon>Bacilli</taxon>
        <taxon>Bacillales</taxon>
        <taxon>Paenibacillaceae</taxon>
        <taxon>Paenibacillus</taxon>
    </lineage>
</organism>
<dbReference type="InterPro" id="IPR012854">
    <property type="entry name" value="Cu_amine_oxidase-like_N"/>
</dbReference>
<evidence type="ECO:0000259" key="2">
    <source>
        <dbReference type="Pfam" id="PF07833"/>
    </source>
</evidence>
<gene>
    <name evidence="3" type="ORF">PSTEL_20740</name>
</gene>
<dbReference type="SUPFAM" id="SSF55383">
    <property type="entry name" value="Copper amine oxidase, domain N"/>
    <property type="match status" value="1"/>
</dbReference>
<dbReference type="KEGG" id="pste:PSTEL_20740"/>
<reference evidence="3 4" key="1">
    <citation type="submission" date="2014-08" db="EMBL/GenBank/DDBJ databases">
        <title>Comparative genomics of the Paenibacillus odorifer group.</title>
        <authorList>
            <person name="den Bakker H.C."/>
            <person name="Tsai Y.-C."/>
            <person name="Martin N."/>
            <person name="Korlach J."/>
            <person name="Wiedmann M."/>
        </authorList>
    </citation>
    <scope>NUCLEOTIDE SEQUENCE [LARGE SCALE GENOMIC DNA]</scope>
    <source>
        <strain evidence="3 4">DSM 14472</strain>
    </source>
</reference>
<keyword evidence="1" id="KW-0732">Signal</keyword>
<proteinExistence type="predicted"/>
<dbReference type="HOGENOM" id="CLU_578521_0_0_9"/>
<keyword evidence="4" id="KW-1185">Reference proteome</keyword>
<evidence type="ECO:0000313" key="4">
    <source>
        <dbReference type="Proteomes" id="UP000029507"/>
    </source>
</evidence>
<dbReference type="RefSeq" id="WP_038698051.1">
    <property type="nucleotide sequence ID" value="NZ_CP009286.1"/>
</dbReference>
<dbReference type="SUPFAM" id="SSF82171">
    <property type="entry name" value="DPP6 N-terminal domain-like"/>
    <property type="match status" value="1"/>
</dbReference>
<dbReference type="Gene3D" id="2.120.10.30">
    <property type="entry name" value="TolB, C-terminal domain"/>
    <property type="match status" value="1"/>
</dbReference>
<dbReference type="EMBL" id="CP009286">
    <property type="protein sequence ID" value="AIQ65186.1"/>
    <property type="molecule type" value="Genomic_DNA"/>
</dbReference>
<dbReference type="Pfam" id="PF07833">
    <property type="entry name" value="Cu_amine_oxidN1"/>
    <property type="match status" value="1"/>
</dbReference>
<evidence type="ECO:0000256" key="1">
    <source>
        <dbReference type="SAM" id="SignalP"/>
    </source>
</evidence>
<dbReference type="AlphaFoldDB" id="A0A089LUH2"/>
<dbReference type="InterPro" id="IPR036582">
    <property type="entry name" value="Mao_N_sf"/>
</dbReference>
<dbReference type="PANTHER" id="PTHR36842:SF1">
    <property type="entry name" value="PROTEIN TOLB"/>
    <property type="match status" value="1"/>
</dbReference>
<feature type="chain" id="PRO_5038674914" description="Copper amine oxidase-like N-terminal domain-containing protein" evidence="1">
    <location>
        <begin position="23"/>
        <end position="475"/>
    </location>
</feature>
<dbReference type="InterPro" id="IPR011042">
    <property type="entry name" value="6-blade_b-propeller_TolB-like"/>
</dbReference>
<name>A0A089LUH2_9BACL</name>
<feature type="domain" description="Copper amine oxidase-like N-terminal" evidence="2">
    <location>
        <begin position="62"/>
        <end position="146"/>
    </location>
</feature>
<protein>
    <recommendedName>
        <fullName evidence="2">Copper amine oxidase-like N-terminal domain-containing protein</fullName>
    </recommendedName>
</protein>
<evidence type="ECO:0000313" key="3">
    <source>
        <dbReference type="EMBL" id="AIQ65186.1"/>
    </source>
</evidence>
<accession>A0A089LUH2</accession>
<dbReference type="OrthoDB" id="2768010at2"/>
<dbReference type="Gene3D" id="3.30.457.10">
    <property type="entry name" value="Copper amine oxidase-like, N-terminal domain"/>
    <property type="match status" value="1"/>
</dbReference>
<sequence length="475" mass="49182">MKKSQWLSVLMTSVLLTTAVSASVQAASGGSKAPVQNTAAKTAKVKEGQASWTINGAQATLKTIEIGGYKLYALGQLTTALGASLTSGTGSVVITDAAGLHTITLKAGSKSYTVDGTARSFTTAPTVSGGKLYVELSAIVYGLGGELYGSPLEILSAARPQGEFSTPQWAADGTILATLEGDAEQMYKLSATPGTYRVLESDGQASGFAVSADRSQGAFTDETGQLYVINLSNGQIKALGTDTSVKTDLAWAADGKTLYFVQGDKQEKLAKVSVDTGEITTVLADKVENKSELGISPDGTKAVYIVNITGTAKNDADSTEDSLTVDYSKAGEQLYTLDLTAKDAAPAAITTSDDNKLYPEIANDGTVTYLSADPNGNALNTLKSVKTDKTAANLQLDIEPNWIEQAGSSLVVSGTAADGSSRIYSIAATGAKTELFRTTESVSEVAVSADGSKLAVTINGKLWEIVNGKAVQLTK</sequence>